<gene>
    <name evidence="8" type="ORF">ATC70_008304</name>
</gene>
<dbReference type="GO" id="GO:0034477">
    <property type="term" value="P:U6 snRNA 3'-end processing"/>
    <property type="evidence" value="ECO:0007669"/>
    <property type="project" value="InterPro"/>
</dbReference>
<proteinExistence type="predicted"/>
<dbReference type="Gene3D" id="3.90.1140.10">
    <property type="entry name" value="Cyclic phosphodiesterase"/>
    <property type="match status" value="1"/>
</dbReference>
<keyword evidence="2" id="KW-0378">Hydrolase</keyword>
<organism evidence="8 9">
    <name type="scientific">Mucor velutinosus</name>
    <dbReference type="NCBI Taxonomy" id="708070"/>
    <lineage>
        <taxon>Eukaryota</taxon>
        <taxon>Fungi</taxon>
        <taxon>Fungi incertae sedis</taxon>
        <taxon>Mucoromycota</taxon>
        <taxon>Mucoromycotina</taxon>
        <taxon>Mucoromycetes</taxon>
        <taxon>Mucorales</taxon>
        <taxon>Mucorineae</taxon>
        <taxon>Mucoraceae</taxon>
        <taxon>Mucor</taxon>
    </lineage>
</organism>
<dbReference type="Pfam" id="PF09749">
    <property type="entry name" value="HVSL"/>
    <property type="match status" value="1"/>
</dbReference>
<protein>
    <recommendedName>
        <fullName evidence="5">U6 snRNA phosphodiesterase 1</fullName>
    </recommendedName>
    <alternativeName>
        <fullName evidence="6">3'-5' RNA exonuclease USB1</fullName>
    </alternativeName>
</protein>
<keyword evidence="4" id="KW-0539">Nucleus</keyword>
<keyword evidence="3" id="KW-0456">Lyase</keyword>
<dbReference type="GO" id="GO:0005634">
    <property type="term" value="C:nucleus"/>
    <property type="evidence" value="ECO:0007669"/>
    <property type="project" value="TreeGrafter"/>
</dbReference>
<dbReference type="Proteomes" id="UP001304243">
    <property type="component" value="Unassembled WGS sequence"/>
</dbReference>
<evidence type="ECO:0000313" key="9">
    <source>
        <dbReference type="Proteomes" id="UP001304243"/>
    </source>
</evidence>
<sequence>MNSLVQYESSDDDQDIDDQNEHIVNSKRNTFSNTSYESISSMPKLPSFFDKPESSRTDSSYDHQGRVRTVPHQYDSWATYVYCKVELSHELLAFHPYLKHAEMLPEQHISLSRPVYLRKYQLAPFTRSIKAALRNIKRFDVSFAQVSHLTNDEKTRSFLTLEIGHGYNQLFKCMKHVDNVMREYHKPVFYNPPRFHASIAWSLKQSTIASIHIPPQVIEEIVANVFNIDKVYIKMGNRLETLSLD</sequence>
<dbReference type="GeneID" id="89951990"/>
<dbReference type="GO" id="GO:0000175">
    <property type="term" value="F:3'-5'-RNA exonuclease activity"/>
    <property type="evidence" value="ECO:0007669"/>
    <property type="project" value="TreeGrafter"/>
</dbReference>
<evidence type="ECO:0000256" key="2">
    <source>
        <dbReference type="ARBA" id="ARBA00022801"/>
    </source>
</evidence>
<evidence type="ECO:0000256" key="6">
    <source>
        <dbReference type="ARBA" id="ARBA00030030"/>
    </source>
</evidence>
<feature type="compositionally biased region" description="Basic and acidic residues" evidence="7">
    <location>
        <begin position="50"/>
        <end position="64"/>
    </location>
</feature>
<evidence type="ECO:0000256" key="3">
    <source>
        <dbReference type="ARBA" id="ARBA00023239"/>
    </source>
</evidence>
<name>A0AAN7DN29_9FUNG</name>
<feature type="compositionally biased region" description="Polar residues" evidence="7">
    <location>
        <begin position="22"/>
        <end position="41"/>
    </location>
</feature>
<evidence type="ECO:0000256" key="4">
    <source>
        <dbReference type="ARBA" id="ARBA00023242"/>
    </source>
</evidence>
<evidence type="ECO:0000313" key="8">
    <source>
        <dbReference type="EMBL" id="KAK4520173.1"/>
    </source>
</evidence>
<dbReference type="InterPro" id="IPR027521">
    <property type="entry name" value="Usb1"/>
</dbReference>
<dbReference type="RefSeq" id="XP_064686839.1">
    <property type="nucleotide sequence ID" value="XM_064827555.1"/>
</dbReference>
<keyword evidence="9" id="KW-1185">Reference proteome</keyword>
<dbReference type="PANTHER" id="PTHR13522">
    <property type="entry name" value="U6 SNRNA PHOSPHODIESTERASE 1"/>
    <property type="match status" value="1"/>
</dbReference>
<evidence type="ECO:0000256" key="5">
    <source>
        <dbReference type="ARBA" id="ARBA00029543"/>
    </source>
</evidence>
<evidence type="ECO:0000256" key="1">
    <source>
        <dbReference type="ARBA" id="ARBA00022722"/>
    </source>
</evidence>
<comment type="caution">
    <text evidence="8">The sequence shown here is derived from an EMBL/GenBank/DDBJ whole genome shotgun (WGS) entry which is preliminary data.</text>
</comment>
<accession>A0AAN7DN29</accession>
<evidence type="ECO:0000256" key="7">
    <source>
        <dbReference type="SAM" id="MobiDB-lite"/>
    </source>
</evidence>
<feature type="region of interest" description="Disordered" evidence="7">
    <location>
        <begin position="1"/>
        <end position="64"/>
    </location>
</feature>
<feature type="compositionally biased region" description="Acidic residues" evidence="7">
    <location>
        <begin position="9"/>
        <end position="18"/>
    </location>
</feature>
<dbReference type="PANTHER" id="PTHR13522:SF3">
    <property type="entry name" value="U6 SNRNA PHOSPHODIESTERASE 1"/>
    <property type="match status" value="1"/>
</dbReference>
<reference evidence="8 9" key="1">
    <citation type="submission" date="2022-11" db="EMBL/GenBank/DDBJ databases">
        <title>Mucor velutinosus strain NIH1002 WGS.</title>
        <authorList>
            <person name="Subramanian P."/>
            <person name="Mullikin J.C."/>
            <person name="Segre J.A."/>
            <person name="Zelazny A.M."/>
        </authorList>
    </citation>
    <scope>NUCLEOTIDE SEQUENCE [LARGE SCALE GENOMIC DNA]</scope>
    <source>
        <strain evidence="8 9">NIH1002</strain>
    </source>
</reference>
<dbReference type="EMBL" id="JASEJX010000011">
    <property type="protein sequence ID" value="KAK4520173.1"/>
    <property type="molecule type" value="Genomic_DNA"/>
</dbReference>
<dbReference type="GO" id="GO:0016829">
    <property type="term" value="F:lyase activity"/>
    <property type="evidence" value="ECO:0007669"/>
    <property type="project" value="UniProtKB-KW"/>
</dbReference>
<keyword evidence="1" id="KW-0540">Nuclease</keyword>
<dbReference type="AlphaFoldDB" id="A0AAN7DN29"/>